<dbReference type="PANTHER" id="PTHR36966">
    <property type="entry name" value="REP-ASSOCIATED TYROSINE TRANSPOSASE"/>
    <property type="match status" value="1"/>
</dbReference>
<proteinExistence type="predicted"/>
<protein>
    <submittedName>
        <fullName evidence="2">Transposase</fullName>
    </submittedName>
</protein>
<keyword evidence="5" id="KW-1185">Reference proteome</keyword>
<dbReference type="InterPro" id="IPR036515">
    <property type="entry name" value="Transposase_17_sf"/>
</dbReference>
<comment type="caution">
    <text evidence="2">The sequence shown here is derived from an EMBL/GenBank/DDBJ whole genome shotgun (WGS) entry which is preliminary data.</text>
</comment>
<evidence type="ECO:0000313" key="3">
    <source>
        <dbReference type="EMBL" id="MFA1770022.1"/>
    </source>
</evidence>
<dbReference type="AlphaFoldDB" id="A0A5M8QHY0"/>
<reference evidence="2 4" key="1">
    <citation type="submission" date="2019-07" db="EMBL/GenBank/DDBJ databases">
        <authorList>
            <person name="Qu J.-H."/>
        </authorList>
    </citation>
    <scope>NUCLEOTIDE SEQUENCE [LARGE SCALE GENOMIC DNA]</scope>
    <source>
        <strain evidence="2 4">MDT1-10-3</strain>
    </source>
</reference>
<dbReference type="SUPFAM" id="SSF143422">
    <property type="entry name" value="Transposase IS200-like"/>
    <property type="match status" value="1"/>
</dbReference>
<reference evidence="2 4" key="2">
    <citation type="submission" date="2019-09" db="EMBL/GenBank/DDBJ databases">
        <title>A bacterium isolated from glacier soil.</title>
        <authorList>
            <person name="Liu Q."/>
        </authorList>
    </citation>
    <scope>NUCLEOTIDE SEQUENCE [LARGE SCALE GENOMIC DNA]</scope>
    <source>
        <strain evidence="2 4">MDT1-10-3</strain>
    </source>
</reference>
<sequence>MGRYDAFSKKNRRLTGYDYRMEGLYFITICTQDRCPFFGEVKNGIMELSDEGTIAHEYWLEIEQHWPRVFLGEFVIMPNHVHGIIGLEGEDNLKTKALSLIDGDSALQCKAATGLYNGKNESMANLSPKAGSLSRIIGSYKAACTKMIRGVSTMPFGWQARYHDRIIRNQRELVHIEQYILSNPTKWQEDKFYQP</sequence>
<dbReference type="RefSeq" id="WP_149097830.1">
    <property type="nucleotide sequence ID" value="NZ_BMMG01000002.1"/>
</dbReference>
<dbReference type="EMBL" id="VKKZ01000019">
    <property type="protein sequence ID" value="KAA6435639.1"/>
    <property type="molecule type" value="Genomic_DNA"/>
</dbReference>
<dbReference type="Proteomes" id="UP001570846">
    <property type="component" value="Unassembled WGS sequence"/>
</dbReference>
<evidence type="ECO:0000313" key="4">
    <source>
        <dbReference type="Proteomes" id="UP000323866"/>
    </source>
</evidence>
<evidence type="ECO:0000313" key="5">
    <source>
        <dbReference type="Proteomes" id="UP001570846"/>
    </source>
</evidence>
<dbReference type="GO" id="GO:0006313">
    <property type="term" value="P:DNA transposition"/>
    <property type="evidence" value="ECO:0007669"/>
    <property type="project" value="InterPro"/>
</dbReference>
<dbReference type="Gene3D" id="3.30.70.1290">
    <property type="entry name" value="Transposase IS200-like"/>
    <property type="match status" value="1"/>
</dbReference>
<dbReference type="PANTHER" id="PTHR36966:SF1">
    <property type="entry name" value="REP-ASSOCIATED TYROSINE TRANSPOSASE"/>
    <property type="match status" value="1"/>
</dbReference>
<name>A0A5M8QHY0_9BACT</name>
<dbReference type="InterPro" id="IPR052715">
    <property type="entry name" value="RAYT_transposase"/>
</dbReference>
<dbReference type="GO" id="GO:0043565">
    <property type="term" value="F:sequence-specific DNA binding"/>
    <property type="evidence" value="ECO:0007669"/>
    <property type="project" value="TreeGrafter"/>
</dbReference>
<dbReference type="InterPro" id="IPR002686">
    <property type="entry name" value="Transposase_17"/>
</dbReference>
<evidence type="ECO:0000313" key="2">
    <source>
        <dbReference type="EMBL" id="KAA6435639.1"/>
    </source>
</evidence>
<dbReference type="SMART" id="SM01321">
    <property type="entry name" value="Y1_Tnp"/>
    <property type="match status" value="1"/>
</dbReference>
<reference evidence="3 5" key="3">
    <citation type="submission" date="2024-08" db="EMBL/GenBank/DDBJ databases">
        <authorList>
            <person name="Wei W."/>
        </authorList>
    </citation>
    <scope>NUCLEOTIDE SEQUENCE [LARGE SCALE GENOMIC DNA]</scope>
    <source>
        <strain evidence="3 5">XU2</strain>
    </source>
</reference>
<gene>
    <name evidence="3" type="ORF">ACD591_01870</name>
    <name evidence="2" type="ORF">FOE74_06770</name>
</gene>
<dbReference type="GO" id="GO:0004803">
    <property type="term" value="F:transposase activity"/>
    <property type="evidence" value="ECO:0007669"/>
    <property type="project" value="InterPro"/>
</dbReference>
<organism evidence="2 4">
    <name type="scientific">Rufibacter glacialis</name>
    <dbReference type="NCBI Taxonomy" id="1259555"/>
    <lineage>
        <taxon>Bacteria</taxon>
        <taxon>Pseudomonadati</taxon>
        <taxon>Bacteroidota</taxon>
        <taxon>Cytophagia</taxon>
        <taxon>Cytophagales</taxon>
        <taxon>Hymenobacteraceae</taxon>
        <taxon>Rufibacter</taxon>
    </lineage>
</organism>
<accession>A0A5M8QHY0</accession>
<feature type="domain" description="Transposase IS200-like" evidence="1">
    <location>
        <begin position="21"/>
        <end position="183"/>
    </location>
</feature>
<evidence type="ECO:0000259" key="1">
    <source>
        <dbReference type="SMART" id="SM01321"/>
    </source>
</evidence>
<dbReference type="Proteomes" id="UP000323866">
    <property type="component" value="Unassembled WGS sequence"/>
</dbReference>
<dbReference type="EMBL" id="JBGOGF010000001">
    <property type="protein sequence ID" value="MFA1770022.1"/>
    <property type="molecule type" value="Genomic_DNA"/>
</dbReference>
<dbReference type="OrthoDB" id="9794403at2"/>